<sequence>MEQTYPKGAVSGHAGRADTTDSQEKRIIRLISTRLLPFLALLYIVAYVDRAMVGFAKLHMNVDVGISETAYGMGAGLFFIGYFLCEVPSNLALDRYGARIWFARILITWGVITVAMAAISGPVSFYVLRFLLGAAEAGLYPGIIYFLTKWFPLRHRARIIGLLVLAQPIALIITGPVAGMILAGNGAFGLANWQLLFVVCGLPAILLAGPTLRLLPDTPAKARWLPREDRIWLERQLDQEAASRNLVSHGNPLRAMLDRRVLLLAALFLPFPLAIYGLSLWLPTIISQFGTSDTVTGFLYAIPYLFAVLGLIYVPRSSDRKGERHWHMVLMAGVAALSMAGSAMASAPVLQMALLCVTAFCIYSIQAVIWALPGLFLTGARAAVGIATINSLANLGGYIGPFGIGLLRDATGNLSSGLYFMSAALVFGMVMVFVVRHALGDTNQGFGR</sequence>
<feature type="transmembrane region" description="Helical" evidence="6">
    <location>
        <begin position="159"/>
        <end position="183"/>
    </location>
</feature>
<evidence type="ECO:0000256" key="5">
    <source>
        <dbReference type="ARBA" id="ARBA00023136"/>
    </source>
</evidence>
<reference evidence="8 9" key="1">
    <citation type="submission" date="2024-06" db="EMBL/GenBank/DDBJ databases">
        <title>Thioclava kandeliae sp. nov. from a rhizosphere soil sample of Kandelia candel in a mangrove.</title>
        <authorList>
            <person name="Mu T."/>
        </authorList>
    </citation>
    <scope>NUCLEOTIDE SEQUENCE [LARGE SCALE GENOMIC DNA]</scope>
    <source>
        <strain evidence="8 9">CPCC 100088</strain>
    </source>
</reference>
<name>A0ABV1SDY5_9RHOB</name>
<keyword evidence="9" id="KW-1185">Reference proteome</keyword>
<keyword evidence="5 6" id="KW-0472">Membrane</keyword>
<dbReference type="InterPro" id="IPR036259">
    <property type="entry name" value="MFS_trans_sf"/>
</dbReference>
<feature type="transmembrane region" description="Helical" evidence="6">
    <location>
        <begin position="35"/>
        <end position="58"/>
    </location>
</feature>
<comment type="subcellular location">
    <subcellularLocation>
        <location evidence="1">Membrane</location>
        <topology evidence="1">Multi-pass membrane protein</topology>
    </subcellularLocation>
</comment>
<feature type="transmembrane region" description="Helical" evidence="6">
    <location>
        <begin position="101"/>
        <end position="120"/>
    </location>
</feature>
<evidence type="ECO:0000256" key="3">
    <source>
        <dbReference type="ARBA" id="ARBA00022692"/>
    </source>
</evidence>
<feature type="transmembrane region" description="Helical" evidence="6">
    <location>
        <begin position="352"/>
        <end position="372"/>
    </location>
</feature>
<evidence type="ECO:0000256" key="2">
    <source>
        <dbReference type="ARBA" id="ARBA00022448"/>
    </source>
</evidence>
<dbReference type="InterPro" id="IPR011701">
    <property type="entry name" value="MFS"/>
</dbReference>
<evidence type="ECO:0000256" key="6">
    <source>
        <dbReference type="SAM" id="Phobius"/>
    </source>
</evidence>
<organism evidence="8 9">
    <name type="scientific">Thioclava kandeliae</name>
    <dbReference type="NCBI Taxonomy" id="3070818"/>
    <lineage>
        <taxon>Bacteria</taxon>
        <taxon>Pseudomonadati</taxon>
        <taxon>Pseudomonadota</taxon>
        <taxon>Alphaproteobacteria</taxon>
        <taxon>Rhodobacterales</taxon>
        <taxon>Paracoccaceae</taxon>
        <taxon>Thioclava</taxon>
    </lineage>
</organism>
<dbReference type="InterPro" id="IPR020846">
    <property type="entry name" value="MFS_dom"/>
</dbReference>
<proteinExistence type="predicted"/>
<dbReference type="PANTHER" id="PTHR43791">
    <property type="entry name" value="PERMEASE-RELATED"/>
    <property type="match status" value="1"/>
</dbReference>
<comment type="caution">
    <text evidence="8">The sequence shown here is derived from an EMBL/GenBank/DDBJ whole genome shotgun (WGS) entry which is preliminary data.</text>
</comment>
<evidence type="ECO:0000313" key="9">
    <source>
        <dbReference type="Proteomes" id="UP001438953"/>
    </source>
</evidence>
<evidence type="ECO:0000256" key="4">
    <source>
        <dbReference type="ARBA" id="ARBA00022989"/>
    </source>
</evidence>
<feature type="transmembrane region" description="Helical" evidence="6">
    <location>
        <begin position="70"/>
        <end position="89"/>
    </location>
</feature>
<dbReference type="Proteomes" id="UP001438953">
    <property type="component" value="Unassembled WGS sequence"/>
</dbReference>
<dbReference type="Gene3D" id="1.20.1250.20">
    <property type="entry name" value="MFS general substrate transporter like domains"/>
    <property type="match status" value="2"/>
</dbReference>
<feature type="transmembrane region" description="Helical" evidence="6">
    <location>
        <begin position="294"/>
        <end position="314"/>
    </location>
</feature>
<feature type="transmembrane region" description="Helical" evidence="6">
    <location>
        <begin position="384"/>
        <end position="406"/>
    </location>
</feature>
<protein>
    <submittedName>
        <fullName evidence="8">MFS transporter</fullName>
    </submittedName>
</protein>
<feature type="transmembrane region" description="Helical" evidence="6">
    <location>
        <begin position="326"/>
        <end position="346"/>
    </location>
</feature>
<dbReference type="EMBL" id="JAYWLC010000003">
    <property type="protein sequence ID" value="MER5171109.1"/>
    <property type="molecule type" value="Genomic_DNA"/>
</dbReference>
<dbReference type="CDD" id="cd17319">
    <property type="entry name" value="MFS_ExuT_GudP_like"/>
    <property type="match status" value="1"/>
</dbReference>
<dbReference type="PANTHER" id="PTHR43791:SF36">
    <property type="entry name" value="TRANSPORTER, PUTATIVE (AFU_ORTHOLOGUE AFUA_6G08340)-RELATED"/>
    <property type="match status" value="1"/>
</dbReference>
<dbReference type="SUPFAM" id="SSF103473">
    <property type="entry name" value="MFS general substrate transporter"/>
    <property type="match status" value="1"/>
</dbReference>
<dbReference type="PROSITE" id="PS50850">
    <property type="entry name" value="MFS"/>
    <property type="match status" value="1"/>
</dbReference>
<dbReference type="Pfam" id="PF07690">
    <property type="entry name" value="MFS_1"/>
    <property type="match status" value="1"/>
</dbReference>
<evidence type="ECO:0000259" key="7">
    <source>
        <dbReference type="PROSITE" id="PS50850"/>
    </source>
</evidence>
<evidence type="ECO:0000256" key="1">
    <source>
        <dbReference type="ARBA" id="ARBA00004141"/>
    </source>
</evidence>
<feature type="transmembrane region" description="Helical" evidence="6">
    <location>
        <begin position="418"/>
        <end position="439"/>
    </location>
</feature>
<feature type="domain" description="Major facilitator superfamily (MFS) profile" evidence="7">
    <location>
        <begin position="35"/>
        <end position="440"/>
    </location>
</feature>
<gene>
    <name evidence="8" type="ORF">VSX56_04905</name>
</gene>
<keyword evidence="3 6" id="KW-0812">Transmembrane</keyword>
<evidence type="ECO:0000313" key="8">
    <source>
        <dbReference type="EMBL" id="MER5171109.1"/>
    </source>
</evidence>
<feature type="transmembrane region" description="Helical" evidence="6">
    <location>
        <begin position="261"/>
        <end position="282"/>
    </location>
</feature>
<keyword evidence="4 6" id="KW-1133">Transmembrane helix</keyword>
<feature type="transmembrane region" description="Helical" evidence="6">
    <location>
        <begin position="126"/>
        <end position="147"/>
    </location>
</feature>
<feature type="transmembrane region" description="Helical" evidence="6">
    <location>
        <begin position="195"/>
        <end position="215"/>
    </location>
</feature>
<dbReference type="RefSeq" id="WP_350935275.1">
    <property type="nucleotide sequence ID" value="NZ_JAYWLC010000003.1"/>
</dbReference>
<accession>A0ABV1SDY5</accession>
<keyword evidence="2" id="KW-0813">Transport</keyword>